<protein>
    <submittedName>
        <fullName evidence="6">Response regulator</fullName>
    </submittedName>
</protein>
<reference evidence="6 7" key="1">
    <citation type="journal article" date="2013" name="Genome Biol.">
        <title>Comparative genomics of the core and accessory genomes of 48 Sinorhizobium strains comprising five genospecies.</title>
        <authorList>
            <person name="Sugawara M."/>
            <person name="Epstein B."/>
            <person name="Badgley B.D."/>
            <person name="Unno T."/>
            <person name="Xu L."/>
            <person name="Reese J."/>
            <person name="Gyaneshwar P."/>
            <person name="Denny R."/>
            <person name="Mudge J."/>
            <person name="Bharti A.K."/>
            <person name="Farmer A.D."/>
            <person name="May G.D."/>
            <person name="Woodward J.E."/>
            <person name="Medigue C."/>
            <person name="Vallenet D."/>
            <person name="Lajus A."/>
            <person name="Rouy Z."/>
            <person name="Martinez-Vaz B."/>
            <person name="Tiffin P."/>
            <person name="Young N.D."/>
            <person name="Sadowsky M.J."/>
        </authorList>
    </citation>
    <scope>NUCLEOTIDE SEQUENCE [LARGE SCALE GENOMIC DNA]</scope>
    <source>
        <strain evidence="6 7">USDA205</strain>
    </source>
</reference>
<evidence type="ECO:0000256" key="3">
    <source>
        <dbReference type="PROSITE-ProRule" id="PRU00169"/>
    </source>
</evidence>
<feature type="modified residue" description="4-aspartylphosphate" evidence="3">
    <location>
        <position position="57"/>
    </location>
</feature>
<dbReference type="PANTHER" id="PTHR45566">
    <property type="entry name" value="HTH-TYPE TRANSCRIPTIONAL REGULATOR YHJB-RELATED"/>
    <property type="match status" value="1"/>
</dbReference>
<organism evidence="6 7">
    <name type="scientific">Rhizobium fredii</name>
    <name type="common">Sinorhizobium fredii</name>
    <dbReference type="NCBI Taxonomy" id="380"/>
    <lineage>
        <taxon>Bacteria</taxon>
        <taxon>Pseudomonadati</taxon>
        <taxon>Pseudomonadota</taxon>
        <taxon>Alphaproteobacteria</taxon>
        <taxon>Hyphomicrobiales</taxon>
        <taxon>Rhizobiaceae</taxon>
        <taxon>Sinorhizobium/Ensifer group</taxon>
        <taxon>Sinorhizobium</taxon>
    </lineage>
</organism>
<dbReference type="GO" id="GO:0006355">
    <property type="term" value="P:regulation of DNA-templated transcription"/>
    <property type="evidence" value="ECO:0007669"/>
    <property type="project" value="InterPro"/>
</dbReference>
<feature type="domain" description="Response regulatory" evidence="5">
    <location>
        <begin position="4"/>
        <end position="122"/>
    </location>
</feature>
<dbReference type="Proteomes" id="UP000466694">
    <property type="component" value="Unassembled WGS sequence"/>
</dbReference>
<sequence length="218" mass="23254">MSTRIVIADDHPMVQAALRSALVTALPDLDLIACRSVDEVLEVLSSDWREVDLVLLDLTMPGTDGFAGLFLLHAHFPTLPVAIVSARQDAATIQKAITFGASGYIPKSLDLPEMASAIGAILEGETWTPPRFGAETADPDAAMSARLASLSSQQLRILTKIIEGKLNKQIAGEMEIAEQTVKVHVSAILKKLGVVSRTQAAVTCERLLSTSARDSAKP</sequence>
<evidence type="ECO:0000256" key="2">
    <source>
        <dbReference type="ARBA" id="ARBA00023125"/>
    </source>
</evidence>
<dbReference type="PROSITE" id="PS50043">
    <property type="entry name" value="HTH_LUXR_2"/>
    <property type="match status" value="1"/>
</dbReference>
<dbReference type="PROSITE" id="PS00622">
    <property type="entry name" value="HTH_LUXR_1"/>
    <property type="match status" value="1"/>
</dbReference>
<dbReference type="SMART" id="SM00448">
    <property type="entry name" value="REC"/>
    <property type="match status" value="1"/>
</dbReference>
<name>A0A844A254_RHIFR</name>
<dbReference type="Pfam" id="PF00072">
    <property type="entry name" value="Response_reg"/>
    <property type="match status" value="1"/>
</dbReference>
<dbReference type="AlphaFoldDB" id="A0A844A254"/>
<dbReference type="InterPro" id="IPR001789">
    <property type="entry name" value="Sig_transdc_resp-reg_receiver"/>
</dbReference>
<evidence type="ECO:0000313" key="6">
    <source>
        <dbReference type="EMBL" id="MQX07149.1"/>
    </source>
</evidence>
<dbReference type="EMBL" id="WISZ01000034">
    <property type="protein sequence ID" value="MQX07149.1"/>
    <property type="molecule type" value="Genomic_DNA"/>
</dbReference>
<comment type="caution">
    <text evidence="6">The sequence shown here is derived from an EMBL/GenBank/DDBJ whole genome shotgun (WGS) entry which is preliminary data.</text>
</comment>
<dbReference type="InterPro" id="IPR011006">
    <property type="entry name" value="CheY-like_superfamily"/>
</dbReference>
<dbReference type="PRINTS" id="PR00038">
    <property type="entry name" value="HTHLUXR"/>
</dbReference>
<accession>A0A844A254</accession>
<dbReference type="InterPro" id="IPR058245">
    <property type="entry name" value="NreC/VraR/RcsB-like_REC"/>
</dbReference>
<evidence type="ECO:0000256" key="1">
    <source>
        <dbReference type="ARBA" id="ARBA00022553"/>
    </source>
</evidence>
<dbReference type="RefSeq" id="WP_141322157.1">
    <property type="nucleotide sequence ID" value="NZ_BJNI01000027.1"/>
</dbReference>
<dbReference type="SMART" id="SM00421">
    <property type="entry name" value="HTH_LUXR"/>
    <property type="match status" value="1"/>
</dbReference>
<keyword evidence="1 3" id="KW-0597">Phosphoprotein</keyword>
<dbReference type="PANTHER" id="PTHR45566:SF1">
    <property type="entry name" value="HTH-TYPE TRANSCRIPTIONAL REGULATOR YHJB-RELATED"/>
    <property type="match status" value="1"/>
</dbReference>
<dbReference type="InterPro" id="IPR016032">
    <property type="entry name" value="Sig_transdc_resp-reg_C-effctor"/>
</dbReference>
<dbReference type="PROSITE" id="PS50110">
    <property type="entry name" value="RESPONSE_REGULATORY"/>
    <property type="match status" value="1"/>
</dbReference>
<proteinExistence type="predicted"/>
<dbReference type="CDD" id="cd17535">
    <property type="entry name" value="REC_NarL-like"/>
    <property type="match status" value="1"/>
</dbReference>
<evidence type="ECO:0000259" key="5">
    <source>
        <dbReference type="PROSITE" id="PS50110"/>
    </source>
</evidence>
<evidence type="ECO:0000313" key="7">
    <source>
        <dbReference type="Proteomes" id="UP000466694"/>
    </source>
</evidence>
<dbReference type="GO" id="GO:0000160">
    <property type="term" value="P:phosphorelay signal transduction system"/>
    <property type="evidence" value="ECO:0007669"/>
    <property type="project" value="InterPro"/>
</dbReference>
<dbReference type="SUPFAM" id="SSF46894">
    <property type="entry name" value="C-terminal effector domain of the bipartite response regulators"/>
    <property type="match status" value="1"/>
</dbReference>
<dbReference type="InterPro" id="IPR000792">
    <property type="entry name" value="Tscrpt_reg_LuxR_C"/>
</dbReference>
<feature type="domain" description="HTH luxR-type" evidence="4">
    <location>
        <begin position="143"/>
        <end position="208"/>
    </location>
</feature>
<dbReference type="GO" id="GO:0003677">
    <property type="term" value="F:DNA binding"/>
    <property type="evidence" value="ECO:0007669"/>
    <property type="project" value="UniProtKB-KW"/>
</dbReference>
<evidence type="ECO:0000259" key="4">
    <source>
        <dbReference type="PROSITE" id="PS50043"/>
    </source>
</evidence>
<gene>
    <name evidence="6" type="ORF">GHK48_02090</name>
</gene>
<dbReference type="Pfam" id="PF00196">
    <property type="entry name" value="GerE"/>
    <property type="match status" value="1"/>
</dbReference>
<dbReference type="SUPFAM" id="SSF52172">
    <property type="entry name" value="CheY-like"/>
    <property type="match status" value="1"/>
</dbReference>
<keyword evidence="2" id="KW-0238">DNA-binding</keyword>
<dbReference type="CDD" id="cd06170">
    <property type="entry name" value="LuxR_C_like"/>
    <property type="match status" value="1"/>
</dbReference>
<dbReference type="InterPro" id="IPR051015">
    <property type="entry name" value="EvgA-like"/>
</dbReference>
<dbReference type="Gene3D" id="3.40.50.2300">
    <property type="match status" value="1"/>
</dbReference>